<evidence type="ECO:0000256" key="4">
    <source>
        <dbReference type="PIRSR" id="PIRSR001434-2"/>
    </source>
</evidence>
<comment type="cofactor">
    <cofactor evidence="1 5">
        <name>pyridoxal 5'-phosphate</name>
        <dbReference type="ChEBI" id="CHEBI:597326"/>
    </cofactor>
</comment>
<dbReference type="PANTHER" id="PTHR11808:SF15">
    <property type="entry name" value="CYSTATHIONINE GAMMA-LYASE"/>
    <property type="match status" value="1"/>
</dbReference>
<dbReference type="Proteomes" id="UP000238206">
    <property type="component" value="Unassembled WGS sequence"/>
</dbReference>
<dbReference type="InterPro" id="IPR015424">
    <property type="entry name" value="PyrdxlP-dep_Trfase"/>
</dbReference>
<dbReference type="InterPro" id="IPR015421">
    <property type="entry name" value="PyrdxlP-dep_Trfase_major"/>
</dbReference>
<gene>
    <name evidence="6" type="ORF">C5615_37935</name>
</gene>
<keyword evidence="3 4" id="KW-0663">Pyridoxal phosphate</keyword>
<dbReference type="Pfam" id="PF01053">
    <property type="entry name" value="Cys_Met_Meta_PP"/>
    <property type="match status" value="1"/>
</dbReference>
<comment type="similarity">
    <text evidence="2 5">Belongs to the trans-sulfuration enzymes family.</text>
</comment>
<comment type="caution">
    <text evidence="6">The sequence shown here is derived from an EMBL/GenBank/DDBJ whole genome shotgun (WGS) entry which is preliminary data.</text>
</comment>
<dbReference type="PIRSF" id="PIRSF001434">
    <property type="entry name" value="CGS"/>
    <property type="match status" value="1"/>
</dbReference>
<dbReference type="SUPFAM" id="SSF53383">
    <property type="entry name" value="PLP-dependent transferases"/>
    <property type="match status" value="1"/>
</dbReference>
<dbReference type="AlphaFoldDB" id="A0A2S8HXU4"/>
<protein>
    <recommendedName>
        <fullName evidence="8">Cystathionine gamma-synthase</fullName>
    </recommendedName>
</protein>
<evidence type="ECO:0000256" key="3">
    <source>
        <dbReference type="ARBA" id="ARBA00022898"/>
    </source>
</evidence>
<dbReference type="Gene3D" id="3.90.1150.10">
    <property type="entry name" value="Aspartate Aminotransferase, domain 1"/>
    <property type="match status" value="1"/>
</dbReference>
<evidence type="ECO:0000256" key="5">
    <source>
        <dbReference type="RuleBase" id="RU362118"/>
    </source>
</evidence>
<organism evidence="6 7">
    <name type="scientific">Burkholderia cepacia</name>
    <name type="common">Pseudomonas cepacia</name>
    <dbReference type="NCBI Taxonomy" id="292"/>
    <lineage>
        <taxon>Bacteria</taxon>
        <taxon>Pseudomonadati</taxon>
        <taxon>Pseudomonadota</taxon>
        <taxon>Betaproteobacteria</taxon>
        <taxon>Burkholderiales</taxon>
        <taxon>Burkholderiaceae</taxon>
        <taxon>Burkholderia</taxon>
        <taxon>Burkholderia cepacia complex</taxon>
    </lineage>
</organism>
<dbReference type="FunFam" id="3.40.640.10:FF:000046">
    <property type="entry name" value="Cystathionine gamma-lyase"/>
    <property type="match status" value="1"/>
</dbReference>
<evidence type="ECO:0000256" key="1">
    <source>
        <dbReference type="ARBA" id="ARBA00001933"/>
    </source>
</evidence>
<dbReference type="GO" id="GO:0019346">
    <property type="term" value="P:transsulfuration"/>
    <property type="evidence" value="ECO:0007669"/>
    <property type="project" value="InterPro"/>
</dbReference>
<evidence type="ECO:0000313" key="7">
    <source>
        <dbReference type="Proteomes" id="UP000238206"/>
    </source>
</evidence>
<dbReference type="Gene3D" id="3.40.640.10">
    <property type="entry name" value="Type I PLP-dependent aspartate aminotransferase-like (Major domain)"/>
    <property type="match status" value="1"/>
</dbReference>
<dbReference type="InterPro" id="IPR000277">
    <property type="entry name" value="Cys/Met-Metab_PyrdxlP-dep_enz"/>
</dbReference>
<dbReference type="EMBL" id="PUIQ01000119">
    <property type="protein sequence ID" value="PQP07301.1"/>
    <property type="molecule type" value="Genomic_DNA"/>
</dbReference>
<dbReference type="PANTHER" id="PTHR11808">
    <property type="entry name" value="TRANS-SULFURATION ENZYME FAMILY MEMBER"/>
    <property type="match status" value="1"/>
</dbReference>
<evidence type="ECO:0008006" key="8">
    <source>
        <dbReference type="Google" id="ProtNLM"/>
    </source>
</evidence>
<dbReference type="GO" id="GO:0005737">
    <property type="term" value="C:cytoplasm"/>
    <property type="evidence" value="ECO:0007669"/>
    <property type="project" value="TreeGrafter"/>
</dbReference>
<name>A0A2S8HXU4_BURCE</name>
<sequence length="433" mass="47571">MTDLAPETPALDAALRGPSSRAIHLGQHEEDSSLFPVPPLITHAARLLESFDEGQALLRGEKGPNIAYQRYANPTTLVLEAKFRALERCQYNLAVNSGMTASLMVFRALLGMDDHVMMLDQAFYETREQLTREAASRGIRVSWIRGATPEAFEAAYAPATRLVYIETPTNPTLHDVDLRAVSAWCESRRCLLVVDNTVLTPLGQNPLAHGADVTLYSLTKHLNGHGDMVGGMICTNRSDLYDKLKAFRDIDGLTLDPFSAWLAIRGLRTLPVRLRQHASNALAVTQMLAREYPGLAWGSVWTTPHARQNGVSLQLNTGLIFIDFRDRSTAMRFVSALRLIRLAPTFGNLESLCYCHAAFANADDRAFDALSIPAGLVRVSVGLEDLSDLLADIRQALDTCGWTPLLSRVVGPPAPLQGPLRSPTVRRDSSFQG</sequence>
<dbReference type="RefSeq" id="WP_105393926.1">
    <property type="nucleotide sequence ID" value="NZ_PUIQ01000119.1"/>
</dbReference>
<evidence type="ECO:0000256" key="2">
    <source>
        <dbReference type="ARBA" id="ARBA00009077"/>
    </source>
</evidence>
<feature type="modified residue" description="N6-(pyridoxal phosphate)lysine" evidence="4">
    <location>
        <position position="220"/>
    </location>
</feature>
<dbReference type="GO" id="GO:0030170">
    <property type="term" value="F:pyridoxal phosphate binding"/>
    <property type="evidence" value="ECO:0007669"/>
    <property type="project" value="InterPro"/>
</dbReference>
<accession>A0A2S8HXU4</accession>
<proteinExistence type="inferred from homology"/>
<evidence type="ECO:0000313" key="6">
    <source>
        <dbReference type="EMBL" id="PQP07301.1"/>
    </source>
</evidence>
<dbReference type="GO" id="GO:0004123">
    <property type="term" value="F:cystathionine gamma-lyase activity"/>
    <property type="evidence" value="ECO:0007669"/>
    <property type="project" value="TreeGrafter"/>
</dbReference>
<dbReference type="InterPro" id="IPR015422">
    <property type="entry name" value="PyrdxlP-dep_Trfase_small"/>
</dbReference>
<reference evidence="6 7" key="1">
    <citation type="submission" date="2018-02" db="EMBL/GenBank/DDBJ databases">
        <title>Draft genome sequencing of Burkholderia cepacia Y14-15.</title>
        <authorList>
            <person name="Zheng B.-X."/>
        </authorList>
    </citation>
    <scope>NUCLEOTIDE SEQUENCE [LARGE SCALE GENOMIC DNA]</scope>
    <source>
        <strain evidence="6 7">Y14-15</strain>
    </source>
</reference>
<dbReference type="GO" id="GO:0019343">
    <property type="term" value="P:cysteine biosynthetic process via cystathionine"/>
    <property type="evidence" value="ECO:0007669"/>
    <property type="project" value="TreeGrafter"/>
</dbReference>